<name>S3ZRV3_9ACTN</name>
<reference evidence="1 2" key="1">
    <citation type="submission" date="2013-02" db="EMBL/GenBank/DDBJ databases">
        <title>Draft Genome Sequence of Streptomyces aurantiacus, Which Produces Setomimycin.</title>
        <authorList>
            <person name="Gruening B.A."/>
            <person name="Praeg A."/>
            <person name="Erxleben A."/>
            <person name="Guenther S."/>
            <person name="Mueller M."/>
        </authorList>
    </citation>
    <scope>NUCLEOTIDE SEQUENCE [LARGE SCALE GENOMIC DNA]</scope>
    <source>
        <strain evidence="1 2">JA 4570</strain>
    </source>
</reference>
<gene>
    <name evidence="1" type="ORF">STRAU_5787</name>
</gene>
<accession>S3ZRV3</accession>
<keyword evidence="2" id="KW-1185">Reference proteome</keyword>
<proteinExistence type="predicted"/>
<sequence>MNTAPPRPRVALISATPAAIGPAVAGLADAFPDAEPWNLLDDALLTDADARGGLTPGLAERMRRLIAYAVEGGARGVLLTCSLYGPVVEGADADVGVPVLAADSAAFAAALAGGHRRVLVLASFEAALSDSLERFRAAARAAGSSVEAVGRVIAPGDVPPDPGDADGVLLAQYSLAPHADALSAALGLPVHAGPLAAARVLRAAVGDARGPASQGAAAEGGAPCSE</sequence>
<comment type="caution">
    <text evidence="1">The sequence shown here is derived from an EMBL/GenBank/DDBJ whole genome shotgun (WGS) entry which is preliminary data.</text>
</comment>
<evidence type="ECO:0000313" key="2">
    <source>
        <dbReference type="Proteomes" id="UP000014629"/>
    </source>
</evidence>
<dbReference type="EMBL" id="AOPZ01000337">
    <property type="protein sequence ID" value="EPH41135.1"/>
    <property type="molecule type" value="Genomic_DNA"/>
</dbReference>
<evidence type="ECO:0000313" key="1">
    <source>
        <dbReference type="EMBL" id="EPH41135.1"/>
    </source>
</evidence>
<evidence type="ECO:0008006" key="3">
    <source>
        <dbReference type="Google" id="ProtNLM"/>
    </source>
</evidence>
<organism evidence="1 2">
    <name type="scientific">Streptomyces aurantiacus JA 4570</name>
    <dbReference type="NCBI Taxonomy" id="1286094"/>
    <lineage>
        <taxon>Bacteria</taxon>
        <taxon>Bacillati</taxon>
        <taxon>Actinomycetota</taxon>
        <taxon>Actinomycetes</taxon>
        <taxon>Kitasatosporales</taxon>
        <taxon>Streptomycetaceae</taxon>
        <taxon>Streptomyces</taxon>
        <taxon>Streptomyces aurantiacus group</taxon>
    </lineage>
</organism>
<dbReference type="OrthoDB" id="3531441at2"/>
<dbReference type="PATRIC" id="fig|1286094.4.peg.5712"/>
<dbReference type="RefSeq" id="WP_016643908.1">
    <property type="nucleotide sequence ID" value="NZ_AOPZ01000337.1"/>
</dbReference>
<protein>
    <recommendedName>
        <fullName evidence="3">Asp/Glu racemase</fullName>
    </recommendedName>
</protein>
<dbReference type="Proteomes" id="UP000014629">
    <property type="component" value="Unassembled WGS sequence"/>
</dbReference>
<dbReference type="AlphaFoldDB" id="S3ZRV3"/>